<organism evidence="1 2">
    <name type="scientific">candidate division WOR-1 bacterium RIFOXYC2_FULL_41_25</name>
    <dbReference type="NCBI Taxonomy" id="1802586"/>
    <lineage>
        <taxon>Bacteria</taxon>
        <taxon>Bacillati</taxon>
        <taxon>Saganbacteria</taxon>
    </lineage>
</organism>
<proteinExistence type="predicted"/>
<dbReference type="EMBL" id="MEUI01000013">
    <property type="protein sequence ID" value="OGC34716.1"/>
    <property type="molecule type" value="Genomic_DNA"/>
</dbReference>
<comment type="caution">
    <text evidence="1">The sequence shown here is derived from an EMBL/GenBank/DDBJ whole genome shotgun (WGS) entry which is preliminary data.</text>
</comment>
<evidence type="ECO:0000313" key="1">
    <source>
        <dbReference type="EMBL" id="OGC34716.1"/>
    </source>
</evidence>
<evidence type="ECO:0000313" key="2">
    <source>
        <dbReference type="Proteomes" id="UP000177309"/>
    </source>
</evidence>
<protein>
    <recommendedName>
        <fullName evidence="3">Outer membrane protein beta-barrel domain-containing protein</fullName>
    </recommendedName>
</protein>
<name>A0A1F4TPX8_UNCSA</name>
<dbReference type="Proteomes" id="UP000177309">
    <property type="component" value="Unassembled WGS sequence"/>
</dbReference>
<evidence type="ECO:0008006" key="3">
    <source>
        <dbReference type="Google" id="ProtNLM"/>
    </source>
</evidence>
<dbReference type="AlphaFoldDB" id="A0A1F4TPX8"/>
<gene>
    <name evidence="1" type="ORF">A2462_03235</name>
</gene>
<accession>A0A1F4TPX8</accession>
<sequence>MSRNIFIAVALLVLLLGSECLAYKPAVIGGIRDGMALGIMAENGLTNGATLRYGFEANTSNTPGIIFIGGKWFLSSVSSRFPMYLSGGLVGYLGNNSTAGPYISLIFERFLDVTPLFLEVGIDVVHSGRLQFQVGYFF</sequence>
<reference evidence="1 2" key="1">
    <citation type="journal article" date="2016" name="Nat. Commun.">
        <title>Thousands of microbial genomes shed light on interconnected biogeochemical processes in an aquifer system.</title>
        <authorList>
            <person name="Anantharaman K."/>
            <person name="Brown C.T."/>
            <person name="Hug L.A."/>
            <person name="Sharon I."/>
            <person name="Castelle C.J."/>
            <person name="Probst A.J."/>
            <person name="Thomas B.C."/>
            <person name="Singh A."/>
            <person name="Wilkins M.J."/>
            <person name="Karaoz U."/>
            <person name="Brodie E.L."/>
            <person name="Williams K.H."/>
            <person name="Hubbard S.S."/>
            <person name="Banfield J.F."/>
        </authorList>
    </citation>
    <scope>NUCLEOTIDE SEQUENCE [LARGE SCALE GENOMIC DNA]</scope>
</reference>